<name>A0A4R2RMU2_9BACL</name>
<protein>
    <submittedName>
        <fullName evidence="1">Uncharacterized protein</fullName>
    </submittedName>
</protein>
<dbReference type="AlphaFoldDB" id="A0A4R2RMU2"/>
<accession>A0A4R2RMU2</accession>
<organism evidence="1 2">
    <name type="scientific">Baia soyae</name>
    <dbReference type="NCBI Taxonomy" id="1544746"/>
    <lineage>
        <taxon>Bacteria</taxon>
        <taxon>Bacillati</taxon>
        <taxon>Bacillota</taxon>
        <taxon>Bacilli</taxon>
        <taxon>Bacillales</taxon>
        <taxon>Thermoactinomycetaceae</taxon>
        <taxon>Baia</taxon>
    </lineage>
</organism>
<proteinExistence type="predicted"/>
<sequence>MKPLQAGAYQFSLPYLSTPSYTKVHAANHPVSTVDVELHVGRHDDLLVGKEATIIAFSSHADPNHVAPMFSMVRNLWLTKPHWKIPTDRIRLIEVHTKSHDQNDWHELEMNWDYTTHRYHDPIWKSIQETAWYYQQYQEKINSYAWDAYQTFSDMGEHRPIVLSQLWEQWLHKSNTPFWLLKVLRSADIYIRTEKIPLPVTEVVLTSLKHLTGMSLRDSNQNYLPEVTTLLITEIHKLPTIISPEDYQQVHPITSIAP</sequence>
<reference evidence="1 2" key="1">
    <citation type="submission" date="2019-03" db="EMBL/GenBank/DDBJ databases">
        <title>Genomic Encyclopedia of Type Strains, Phase IV (KMG-IV): sequencing the most valuable type-strain genomes for metagenomic binning, comparative biology and taxonomic classification.</title>
        <authorList>
            <person name="Goeker M."/>
        </authorList>
    </citation>
    <scope>NUCLEOTIDE SEQUENCE [LARGE SCALE GENOMIC DNA]</scope>
    <source>
        <strain evidence="1 2">DSM 46831</strain>
    </source>
</reference>
<dbReference type="EMBL" id="SLXV01000034">
    <property type="protein sequence ID" value="TCP65332.1"/>
    <property type="molecule type" value="Genomic_DNA"/>
</dbReference>
<dbReference type="OrthoDB" id="2986530at2"/>
<gene>
    <name evidence="1" type="ORF">EDD57_13418</name>
</gene>
<dbReference type="RefSeq" id="WP_131849417.1">
    <property type="nucleotide sequence ID" value="NZ_SLXV01000034.1"/>
</dbReference>
<evidence type="ECO:0000313" key="1">
    <source>
        <dbReference type="EMBL" id="TCP65332.1"/>
    </source>
</evidence>
<evidence type="ECO:0000313" key="2">
    <source>
        <dbReference type="Proteomes" id="UP000294746"/>
    </source>
</evidence>
<dbReference type="Proteomes" id="UP000294746">
    <property type="component" value="Unassembled WGS sequence"/>
</dbReference>
<keyword evidence="2" id="KW-1185">Reference proteome</keyword>
<comment type="caution">
    <text evidence="1">The sequence shown here is derived from an EMBL/GenBank/DDBJ whole genome shotgun (WGS) entry which is preliminary data.</text>
</comment>